<sequence>MTSPRPSTVLIEQISRNLANTRASFGPNSPQYRAVLDVLRECIAEAESSRSTEMVAPESSRSVARTIDAEIQVDQLRVLLERELKIVEQ</sequence>
<name>A0A0D8JSV5_COCIM</name>
<accession>A0A0D8JSV5</accession>
<evidence type="ECO:0000313" key="1">
    <source>
        <dbReference type="EMBL" id="KJF60430.1"/>
    </source>
</evidence>
<gene>
    <name evidence="1" type="ORF">CIMG_12967</name>
</gene>
<protein>
    <submittedName>
        <fullName evidence="1">Uncharacterized protein</fullName>
    </submittedName>
</protein>
<dbReference type="OrthoDB" id="4472639at2759"/>
<evidence type="ECO:0000313" key="2">
    <source>
        <dbReference type="Proteomes" id="UP000001261"/>
    </source>
</evidence>
<dbReference type="KEGG" id="cim:CIMG_12967"/>
<dbReference type="GeneID" id="24164594"/>
<reference evidence="2" key="1">
    <citation type="journal article" date="2009" name="Genome Res.">
        <title>Comparative genomic analyses of the human fungal pathogens Coccidioides and their relatives.</title>
        <authorList>
            <person name="Sharpton T.J."/>
            <person name="Stajich J.E."/>
            <person name="Rounsley S.D."/>
            <person name="Gardner M.J."/>
            <person name="Wortman J.R."/>
            <person name="Jordar V.S."/>
            <person name="Maiti R."/>
            <person name="Kodira C.D."/>
            <person name="Neafsey D.E."/>
            <person name="Zeng Q."/>
            <person name="Hung C.-Y."/>
            <person name="McMahan C."/>
            <person name="Muszewska A."/>
            <person name="Grynberg M."/>
            <person name="Mandel M.A."/>
            <person name="Kellner E.M."/>
            <person name="Barker B.M."/>
            <person name="Galgiani J.N."/>
            <person name="Orbach M.J."/>
            <person name="Kirkland T.N."/>
            <person name="Cole G.T."/>
            <person name="Henn M.R."/>
            <person name="Birren B.W."/>
            <person name="Taylor J.W."/>
        </authorList>
    </citation>
    <scope>NUCLEOTIDE SEQUENCE [LARGE SCALE GENOMIC DNA]</scope>
    <source>
        <strain evidence="2">RS</strain>
    </source>
</reference>
<dbReference type="RefSeq" id="XP_004445255.1">
    <property type="nucleotide sequence ID" value="XM_004445198.1"/>
</dbReference>
<dbReference type="Proteomes" id="UP000001261">
    <property type="component" value="Unassembled WGS sequence"/>
</dbReference>
<proteinExistence type="predicted"/>
<reference evidence="2" key="2">
    <citation type="journal article" date="2010" name="Genome Res.">
        <title>Population genomic sequencing of Coccidioides fungi reveals recent hybridization and transposon control.</title>
        <authorList>
            <person name="Neafsey D.E."/>
            <person name="Barker B.M."/>
            <person name="Sharpton T.J."/>
            <person name="Stajich J.E."/>
            <person name="Park D.J."/>
            <person name="Whiston E."/>
            <person name="Hung C.-Y."/>
            <person name="McMahan C."/>
            <person name="White J."/>
            <person name="Sykes S."/>
            <person name="Heiman D."/>
            <person name="Young S."/>
            <person name="Zeng Q."/>
            <person name="Abouelleil A."/>
            <person name="Aftuck L."/>
            <person name="Bessette D."/>
            <person name="Brown A."/>
            <person name="FitzGerald M."/>
            <person name="Lui A."/>
            <person name="Macdonald J.P."/>
            <person name="Priest M."/>
            <person name="Orbach M.J."/>
            <person name="Galgiani J.N."/>
            <person name="Kirkland T.N."/>
            <person name="Cole G.T."/>
            <person name="Birren B.W."/>
            <person name="Henn M.R."/>
            <person name="Taylor J.W."/>
            <person name="Rounsley S.D."/>
        </authorList>
    </citation>
    <scope>GENOME REANNOTATION</scope>
    <source>
        <strain evidence="2">RS</strain>
    </source>
</reference>
<dbReference type="InParanoid" id="A0A0D8JSV5"/>
<dbReference type="EMBL" id="GG704912">
    <property type="protein sequence ID" value="KJF60430.1"/>
    <property type="molecule type" value="Genomic_DNA"/>
</dbReference>
<dbReference type="AlphaFoldDB" id="A0A0D8JSV5"/>
<keyword evidence="2" id="KW-1185">Reference proteome</keyword>
<dbReference type="OMA" id="TNTRYTF"/>
<dbReference type="VEuPathDB" id="FungiDB:CIMG_12967"/>
<organism evidence="1 2">
    <name type="scientific">Coccidioides immitis (strain RS)</name>
    <name type="common">Valley fever fungus</name>
    <dbReference type="NCBI Taxonomy" id="246410"/>
    <lineage>
        <taxon>Eukaryota</taxon>
        <taxon>Fungi</taxon>
        <taxon>Dikarya</taxon>
        <taxon>Ascomycota</taxon>
        <taxon>Pezizomycotina</taxon>
        <taxon>Eurotiomycetes</taxon>
        <taxon>Eurotiomycetidae</taxon>
        <taxon>Onygenales</taxon>
        <taxon>Onygenaceae</taxon>
        <taxon>Coccidioides</taxon>
    </lineage>
</organism>